<evidence type="ECO:0000256" key="1">
    <source>
        <dbReference type="SAM" id="Phobius"/>
    </source>
</evidence>
<protein>
    <recommendedName>
        <fullName evidence="4">DUF3784 domain-containing protein</fullName>
    </recommendedName>
</protein>
<evidence type="ECO:0000313" key="2">
    <source>
        <dbReference type="EMBL" id="OUP61754.1"/>
    </source>
</evidence>
<evidence type="ECO:0008006" key="4">
    <source>
        <dbReference type="Google" id="ProtNLM"/>
    </source>
</evidence>
<dbReference type="Proteomes" id="UP000195447">
    <property type="component" value="Unassembled WGS sequence"/>
</dbReference>
<proteinExistence type="predicted"/>
<dbReference type="RefSeq" id="WP_087158193.1">
    <property type="nucleotide sequence ID" value="NZ_NFKM01000002.1"/>
</dbReference>
<name>A0A1Y4LYT9_9FIRM</name>
<accession>A0A1Y4LYT9</accession>
<comment type="caution">
    <text evidence="2">The sequence shown here is derived from an EMBL/GenBank/DDBJ whole genome shotgun (WGS) entry which is preliminary data.</text>
</comment>
<dbReference type="EMBL" id="NFKM01000002">
    <property type="protein sequence ID" value="OUP61754.1"/>
    <property type="molecule type" value="Genomic_DNA"/>
</dbReference>
<reference evidence="3" key="1">
    <citation type="submission" date="2017-04" db="EMBL/GenBank/DDBJ databases">
        <title>Function of individual gut microbiota members based on whole genome sequencing of pure cultures obtained from chicken caecum.</title>
        <authorList>
            <person name="Medvecky M."/>
            <person name="Cejkova D."/>
            <person name="Polansky O."/>
            <person name="Karasova D."/>
            <person name="Kubasova T."/>
            <person name="Cizek A."/>
            <person name="Rychlik I."/>
        </authorList>
    </citation>
    <scope>NUCLEOTIDE SEQUENCE [LARGE SCALE GENOMIC DNA]</scope>
    <source>
        <strain evidence="3">An178</strain>
    </source>
</reference>
<organism evidence="2 3">
    <name type="scientific">Faecalitalea cylindroides</name>
    <dbReference type="NCBI Taxonomy" id="39483"/>
    <lineage>
        <taxon>Bacteria</taxon>
        <taxon>Bacillati</taxon>
        <taxon>Bacillota</taxon>
        <taxon>Erysipelotrichia</taxon>
        <taxon>Erysipelotrichales</taxon>
        <taxon>Erysipelotrichaceae</taxon>
        <taxon>Faecalitalea</taxon>
    </lineage>
</organism>
<feature type="transmembrane region" description="Helical" evidence="1">
    <location>
        <begin position="48"/>
        <end position="70"/>
    </location>
</feature>
<evidence type="ECO:0000313" key="3">
    <source>
        <dbReference type="Proteomes" id="UP000195447"/>
    </source>
</evidence>
<keyword evidence="1" id="KW-0472">Membrane</keyword>
<keyword evidence="3" id="KW-1185">Reference proteome</keyword>
<sequence>MEWLFTLIMNISLGSILIVCGYLIWKKQKISLIRRYHYKRVKDQDRKIYYAEIGVALIIVGLSFIFMWLINYFTNVSYGILVLAVGFVTGMFLFVHAEIKFNRDKF</sequence>
<dbReference type="Pfam" id="PF12650">
    <property type="entry name" value="DUF3784"/>
    <property type="match status" value="1"/>
</dbReference>
<dbReference type="AlphaFoldDB" id="A0A1Y4LYT9"/>
<feature type="transmembrane region" description="Helical" evidence="1">
    <location>
        <begin position="6"/>
        <end position="25"/>
    </location>
</feature>
<feature type="transmembrane region" description="Helical" evidence="1">
    <location>
        <begin position="76"/>
        <end position="95"/>
    </location>
</feature>
<dbReference type="InterPro" id="IPR017259">
    <property type="entry name" value="UCP037672"/>
</dbReference>
<keyword evidence="1" id="KW-1133">Transmembrane helix</keyword>
<gene>
    <name evidence="2" type="ORF">B5F14_02000</name>
</gene>
<keyword evidence="1" id="KW-0812">Transmembrane</keyword>